<evidence type="ECO:0000256" key="2">
    <source>
        <dbReference type="ARBA" id="ARBA00023125"/>
    </source>
</evidence>
<gene>
    <name evidence="7" type="ORF">FB384_002928</name>
</gene>
<feature type="coiled-coil region" evidence="5">
    <location>
        <begin position="161"/>
        <end position="188"/>
    </location>
</feature>
<dbReference type="PROSITE" id="PS50977">
    <property type="entry name" value="HTH_TETR_2"/>
    <property type="match status" value="1"/>
</dbReference>
<dbReference type="InterPro" id="IPR036271">
    <property type="entry name" value="Tet_transcr_reg_TetR-rel_C_sf"/>
</dbReference>
<keyword evidence="8" id="KW-1185">Reference proteome</keyword>
<dbReference type="InterPro" id="IPR050109">
    <property type="entry name" value="HTH-type_TetR-like_transc_reg"/>
</dbReference>
<dbReference type="AlphaFoldDB" id="A0A839XRF4"/>
<name>A0A839XRF4_9PSEU</name>
<comment type="caution">
    <text evidence="7">The sequence shown here is derived from an EMBL/GenBank/DDBJ whole genome shotgun (WGS) entry which is preliminary data.</text>
</comment>
<dbReference type="InterPro" id="IPR009057">
    <property type="entry name" value="Homeodomain-like_sf"/>
</dbReference>
<feature type="DNA-binding region" description="H-T-H motif" evidence="4">
    <location>
        <begin position="25"/>
        <end position="44"/>
    </location>
</feature>
<keyword evidence="1" id="KW-0805">Transcription regulation</keyword>
<dbReference type="PRINTS" id="PR00455">
    <property type="entry name" value="HTHTETR"/>
</dbReference>
<evidence type="ECO:0000256" key="4">
    <source>
        <dbReference type="PROSITE-ProRule" id="PRU00335"/>
    </source>
</evidence>
<dbReference type="Proteomes" id="UP000564573">
    <property type="component" value="Unassembled WGS sequence"/>
</dbReference>
<dbReference type="Pfam" id="PF00440">
    <property type="entry name" value="TetR_N"/>
    <property type="match status" value="1"/>
</dbReference>
<reference evidence="7 8" key="1">
    <citation type="submission" date="2020-08" db="EMBL/GenBank/DDBJ databases">
        <title>Sequencing the genomes of 1000 actinobacteria strains.</title>
        <authorList>
            <person name="Klenk H.-P."/>
        </authorList>
    </citation>
    <scope>NUCLEOTIDE SEQUENCE [LARGE SCALE GENOMIC DNA]</scope>
    <source>
        <strain evidence="7 8">DSM 45267</strain>
    </source>
</reference>
<dbReference type="Gene3D" id="1.10.357.10">
    <property type="entry name" value="Tetracycline Repressor, domain 2"/>
    <property type="match status" value="1"/>
</dbReference>
<evidence type="ECO:0000313" key="7">
    <source>
        <dbReference type="EMBL" id="MBB3664024.1"/>
    </source>
</evidence>
<feature type="domain" description="HTH tetR-type" evidence="6">
    <location>
        <begin position="2"/>
        <end position="62"/>
    </location>
</feature>
<evidence type="ECO:0000256" key="3">
    <source>
        <dbReference type="ARBA" id="ARBA00023163"/>
    </source>
</evidence>
<evidence type="ECO:0000259" key="6">
    <source>
        <dbReference type="PROSITE" id="PS50977"/>
    </source>
</evidence>
<evidence type="ECO:0000256" key="5">
    <source>
        <dbReference type="SAM" id="Coils"/>
    </source>
</evidence>
<evidence type="ECO:0000256" key="1">
    <source>
        <dbReference type="ARBA" id="ARBA00023015"/>
    </source>
</evidence>
<sequence>MGGHRQGIVTAAREIAVEQGMAALSVRAVAARAGVGASTLRYYFPTQRDLYDVVTDAVFDSRLGDLRIHDTRIPAVDRLVECLRQFVTPADGLEQWAATVAAVAGPDSTPDRRALWASAVRRAHERVTAWLEVLAAEGALRDGDPVRHARLLVLGIDGGSLWLLTSEASDLEQEIDEILRDLAATVLR</sequence>
<protein>
    <submittedName>
        <fullName evidence="7">AcrR family transcriptional regulator</fullName>
    </submittedName>
</protein>
<keyword evidence="5" id="KW-0175">Coiled coil</keyword>
<dbReference type="PANTHER" id="PTHR30055:SF234">
    <property type="entry name" value="HTH-TYPE TRANSCRIPTIONAL REGULATOR BETI"/>
    <property type="match status" value="1"/>
</dbReference>
<dbReference type="SUPFAM" id="SSF48498">
    <property type="entry name" value="Tetracyclin repressor-like, C-terminal domain"/>
    <property type="match status" value="1"/>
</dbReference>
<dbReference type="RefSeq" id="WP_183783495.1">
    <property type="nucleotide sequence ID" value="NZ_JACIBS010000001.1"/>
</dbReference>
<dbReference type="InterPro" id="IPR001647">
    <property type="entry name" value="HTH_TetR"/>
</dbReference>
<dbReference type="GO" id="GO:0000976">
    <property type="term" value="F:transcription cis-regulatory region binding"/>
    <property type="evidence" value="ECO:0007669"/>
    <property type="project" value="TreeGrafter"/>
</dbReference>
<dbReference type="EMBL" id="JACIBS010000001">
    <property type="protein sequence ID" value="MBB3664024.1"/>
    <property type="molecule type" value="Genomic_DNA"/>
</dbReference>
<organism evidence="7 8">
    <name type="scientific">Prauserella sediminis</name>
    <dbReference type="NCBI Taxonomy" id="577680"/>
    <lineage>
        <taxon>Bacteria</taxon>
        <taxon>Bacillati</taxon>
        <taxon>Actinomycetota</taxon>
        <taxon>Actinomycetes</taxon>
        <taxon>Pseudonocardiales</taxon>
        <taxon>Pseudonocardiaceae</taxon>
        <taxon>Prauserella</taxon>
        <taxon>Prauserella salsuginis group</taxon>
    </lineage>
</organism>
<dbReference type="PANTHER" id="PTHR30055">
    <property type="entry name" value="HTH-TYPE TRANSCRIPTIONAL REGULATOR RUTR"/>
    <property type="match status" value="1"/>
</dbReference>
<dbReference type="SUPFAM" id="SSF46689">
    <property type="entry name" value="Homeodomain-like"/>
    <property type="match status" value="1"/>
</dbReference>
<keyword evidence="2 4" id="KW-0238">DNA-binding</keyword>
<dbReference type="GO" id="GO:0003700">
    <property type="term" value="F:DNA-binding transcription factor activity"/>
    <property type="evidence" value="ECO:0007669"/>
    <property type="project" value="TreeGrafter"/>
</dbReference>
<evidence type="ECO:0000313" key="8">
    <source>
        <dbReference type="Proteomes" id="UP000564573"/>
    </source>
</evidence>
<keyword evidence="3" id="KW-0804">Transcription</keyword>
<accession>A0A839XRF4</accession>
<proteinExistence type="predicted"/>